<name>A0A162P2R4_9BURK</name>
<dbReference type="EMBL" id="LVWD01000030">
    <property type="protein sequence ID" value="OAD40540.1"/>
    <property type="molecule type" value="Genomic_DNA"/>
</dbReference>
<dbReference type="KEGG" id="hyl:LPB072_07225"/>
<organism evidence="1 4">
    <name type="scientific">Hydrogenophaga crassostreae</name>
    <dbReference type="NCBI Taxonomy" id="1763535"/>
    <lineage>
        <taxon>Bacteria</taxon>
        <taxon>Pseudomonadati</taxon>
        <taxon>Pseudomonadota</taxon>
        <taxon>Betaproteobacteria</taxon>
        <taxon>Burkholderiales</taxon>
        <taxon>Comamonadaceae</taxon>
        <taxon>Hydrogenophaga</taxon>
    </lineage>
</organism>
<dbReference type="EMBL" id="CP017476">
    <property type="protein sequence ID" value="AOW12668.1"/>
    <property type="molecule type" value="Genomic_DNA"/>
</dbReference>
<dbReference type="PANTHER" id="PTHR12526">
    <property type="entry name" value="GLYCOSYLTRANSFERASE"/>
    <property type="match status" value="1"/>
</dbReference>
<dbReference type="Proteomes" id="UP000185657">
    <property type="component" value="Unassembled WGS sequence"/>
</dbReference>
<evidence type="ECO:0000313" key="2">
    <source>
        <dbReference type="EMBL" id="OAD40540.1"/>
    </source>
</evidence>
<dbReference type="AlphaFoldDB" id="A0A162P2R4"/>
<sequence>MKILYVAGREEAYSRTRIVLASLRKQGFEVVTCLPPDKSFKHYPGLLLNTIMKAPGCDAIVVGFYGQLLMPFIRLLTWKPILFDMYISTYDTMVYDREKALPGTFKARIFALSDWLSYQTSTLSILDSHHMIRHFGESIGTSVTKFRRQFFAVDDSVIRPGPMRPADGDFLVHFHGEYIPFHGVRHILNAAKLLEDKGVKFQIVGKGITYDADMQLVKELQLNNVTFHDPVPYAKLADFMARADVCLGIFGDNARADLVLTNKVIEAIGMGKPLITRRNAPVQELLTHGESVYLVDAANPQALADGILALKNDPELRQKIATNGHRLFQEHCTTQVFSEHLKGFVEEVVGRPMDTP</sequence>
<gene>
    <name evidence="1" type="ORF">LPB072_07225</name>
    <name evidence="2" type="ORF">LPB72_16710</name>
</gene>
<dbReference type="SUPFAM" id="SSF53756">
    <property type="entry name" value="UDP-Glycosyltransferase/glycogen phosphorylase"/>
    <property type="match status" value="1"/>
</dbReference>
<dbReference type="PANTHER" id="PTHR12526:SF622">
    <property type="entry name" value="GLYCOSYLTRANSFERASE (GROUP I)"/>
    <property type="match status" value="1"/>
</dbReference>
<dbReference type="Pfam" id="PF13692">
    <property type="entry name" value="Glyco_trans_1_4"/>
    <property type="match status" value="1"/>
</dbReference>
<reference evidence="2 3" key="1">
    <citation type="submission" date="2016-02" db="EMBL/GenBank/DDBJ databases">
        <title>Draft genome sequence of Hydrogenophaga sp. LPB0072.</title>
        <authorList>
            <person name="Shin S.-K."/>
            <person name="Yi H."/>
        </authorList>
    </citation>
    <scope>NUCLEOTIDE SEQUENCE [LARGE SCALE GENOMIC DNA]</scope>
    <source>
        <strain evidence="2 3">LPB0072</strain>
    </source>
</reference>
<dbReference type="Proteomes" id="UP000185680">
    <property type="component" value="Chromosome"/>
</dbReference>
<proteinExistence type="predicted"/>
<evidence type="ECO:0000313" key="3">
    <source>
        <dbReference type="Proteomes" id="UP000185657"/>
    </source>
</evidence>
<dbReference type="STRING" id="1763535.LPB072_07225"/>
<dbReference type="OrthoDB" id="9790710at2"/>
<protein>
    <recommendedName>
        <fullName evidence="5">Glycosyl transferase family 1 domain-containing protein</fullName>
    </recommendedName>
</protein>
<accession>A0A162P2R4</accession>
<dbReference type="RefSeq" id="WP_066093315.1">
    <property type="nucleotide sequence ID" value="NZ_CP017476.1"/>
</dbReference>
<evidence type="ECO:0000313" key="4">
    <source>
        <dbReference type="Proteomes" id="UP000185680"/>
    </source>
</evidence>
<evidence type="ECO:0008006" key="5">
    <source>
        <dbReference type="Google" id="ProtNLM"/>
    </source>
</evidence>
<dbReference type="Gene3D" id="3.40.50.2000">
    <property type="entry name" value="Glycogen Phosphorylase B"/>
    <property type="match status" value="1"/>
</dbReference>
<reference evidence="1 4" key="2">
    <citation type="submission" date="2016-10" db="EMBL/GenBank/DDBJ databases">
        <title>Hydorgenophaga sp. LPB0072 isolated from gastropod.</title>
        <authorList>
            <person name="Kim E."/>
            <person name="Yi H."/>
        </authorList>
    </citation>
    <scope>NUCLEOTIDE SEQUENCE [LARGE SCALE GENOMIC DNA]</scope>
    <source>
        <strain evidence="1 4">LPB0072</strain>
    </source>
</reference>
<keyword evidence="3" id="KW-1185">Reference proteome</keyword>
<evidence type="ECO:0000313" key="1">
    <source>
        <dbReference type="EMBL" id="AOW12668.1"/>
    </source>
</evidence>